<dbReference type="GO" id="GO:0016702">
    <property type="term" value="F:oxidoreductase activity, acting on single donors with incorporation of molecular oxygen, incorporation of two atoms of oxygen"/>
    <property type="evidence" value="ECO:0007669"/>
    <property type="project" value="InterPro"/>
</dbReference>
<dbReference type="Gene3D" id="2.60.120.10">
    <property type="entry name" value="Jelly Rolls"/>
    <property type="match status" value="1"/>
</dbReference>
<dbReference type="OMA" id="FKPIGDV"/>
<evidence type="ECO:0000313" key="4">
    <source>
        <dbReference type="EMBL" id="KRX00356.1"/>
    </source>
</evidence>
<comment type="caution">
    <text evidence="4">The sequence shown here is derived from an EMBL/GenBank/DDBJ whole genome shotgun (WGS) entry which is preliminary data.</text>
</comment>
<dbReference type="InterPro" id="IPR012864">
    <property type="entry name" value="PCO/ADO"/>
</dbReference>
<evidence type="ECO:0000256" key="3">
    <source>
        <dbReference type="ARBA" id="ARBA00023004"/>
    </source>
</evidence>
<gene>
    <name evidence="4" type="ORF">PPERSA_10855</name>
</gene>
<proteinExistence type="predicted"/>
<dbReference type="Proteomes" id="UP000054937">
    <property type="component" value="Unassembled WGS sequence"/>
</dbReference>
<keyword evidence="1" id="KW-0479">Metal-binding</keyword>
<evidence type="ECO:0000313" key="5">
    <source>
        <dbReference type="Proteomes" id="UP000054937"/>
    </source>
</evidence>
<protein>
    <submittedName>
        <fullName evidence="4">RmlC-like cupin domain</fullName>
    </submittedName>
</protein>
<reference evidence="4 5" key="1">
    <citation type="journal article" date="2015" name="Sci. Rep.">
        <title>Genome of the facultative scuticociliatosis pathogen Pseudocohnilembus persalinus provides insight into its virulence through horizontal gene transfer.</title>
        <authorList>
            <person name="Xiong J."/>
            <person name="Wang G."/>
            <person name="Cheng J."/>
            <person name="Tian M."/>
            <person name="Pan X."/>
            <person name="Warren A."/>
            <person name="Jiang C."/>
            <person name="Yuan D."/>
            <person name="Miao W."/>
        </authorList>
    </citation>
    <scope>NUCLEOTIDE SEQUENCE [LARGE SCALE GENOMIC DNA]</scope>
    <source>
        <strain evidence="4">36N120E</strain>
    </source>
</reference>
<keyword evidence="2" id="KW-0560">Oxidoreductase</keyword>
<dbReference type="PANTHER" id="PTHR22966">
    <property type="entry name" value="2-AMINOETHANETHIOL DIOXYGENASE"/>
    <property type="match status" value="1"/>
</dbReference>
<dbReference type="InterPro" id="IPR014710">
    <property type="entry name" value="RmlC-like_jellyroll"/>
</dbReference>
<dbReference type="Pfam" id="PF07847">
    <property type="entry name" value="PCO_ADO"/>
    <property type="match status" value="1"/>
</dbReference>
<organism evidence="4 5">
    <name type="scientific">Pseudocohnilembus persalinus</name>
    <name type="common">Ciliate</name>
    <dbReference type="NCBI Taxonomy" id="266149"/>
    <lineage>
        <taxon>Eukaryota</taxon>
        <taxon>Sar</taxon>
        <taxon>Alveolata</taxon>
        <taxon>Ciliophora</taxon>
        <taxon>Intramacronucleata</taxon>
        <taxon>Oligohymenophorea</taxon>
        <taxon>Scuticociliatia</taxon>
        <taxon>Philasterida</taxon>
        <taxon>Pseudocohnilembidae</taxon>
        <taxon>Pseudocohnilembus</taxon>
    </lineage>
</organism>
<dbReference type="SUPFAM" id="SSF51182">
    <property type="entry name" value="RmlC-like cupins"/>
    <property type="match status" value="1"/>
</dbReference>
<dbReference type="OrthoDB" id="271433at2759"/>
<evidence type="ECO:0000256" key="2">
    <source>
        <dbReference type="ARBA" id="ARBA00023002"/>
    </source>
</evidence>
<dbReference type="EMBL" id="LDAU01000194">
    <property type="protein sequence ID" value="KRX00356.1"/>
    <property type="molecule type" value="Genomic_DNA"/>
</dbReference>
<keyword evidence="3" id="KW-0408">Iron</keyword>
<keyword evidence="5" id="KW-1185">Reference proteome</keyword>
<dbReference type="InParanoid" id="A0A0V0QDT0"/>
<accession>A0A0V0QDT0</accession>
<dbReference type="InterPro" id="IPR011051">
    <property type="entry name" value="RmlC_Cupin_sf"/>
</dbReference>
<dbReference type="AlphaFoldDB" id="A0A0V0QDT0"/>
<sequence length="236" mass="28033">MQQVRNQLIQEAKNLGKLFQNQNYKTLNEVLDGSQKFQALNEFQESKKLFQNDKINGQLFGIIEENEKYFFQSGIVSYAQVMEDPNQQFSLGIFFIPKNFHMPIHDHPGMYVFQKVLFGEGESVQINLDSKPNIIKQFLYPIKQLQGDQIKNVTIQKKCLKQNDFEVITPEKNNIHGYRTSEKNFAFLDFLFPHYDFKQRYCNFYNIIEESEKQKESIIQIKGMDNDYRTRRVEIQ</sequence>
<name>A0A0V0QDT0_PSEPJ</name>
<dbReference type="PANTHER" id="PTHR22966:SF61">
    <property type="entry name" value="2-AMINOETHANETHIOL DIOXYGENASE"/>
    <property type="match status" value="1"/>
</dbReference>
<evidence type="ECO:0000256" key="1">
    <source>
        <dbReference type="ARBA" id="ARBA00022723"/>
    </source>
</evidence>
<dbReference type="GO" id="GO:0046872">
    <property type="term" value="F:metal ion binding"/>
    <property type="evidence" value="ECO:0007669"/>
    <property type="project" value="UniProtKB-KW"/>
</dbReference>